<dbReference type="Pfam" id="PF02826">
    <property type="entry name" value="2-Hacid_dh_C"/>
    <property type="match status" value="1"/>
</dbReference>
<dbReference type="KEGG" id="dgi:Desgi_1410"/>
<dbReference type="OrthoDB" id="9805416at2"/>
<dbReference type="STRING" id="767817.Desgi_1410"/>
<evidence type="ECO:0000256" key="3">
    <source>
        <dbReference type="ARBA" id="ARBA00023027"/>
    </source>
</evidence>
<evidence type="ECO:0000259" key="5">
    <source>
        <dbReference type="Pfam" id="PF00389"/>
    </source>
</evidence>
<dbReference type="Gene3D" id="3.40.50.720">
    <property type="entry name" value="NAD(P)-binding Rossmann-like Domain"/>
    <property type="match status" value="2"/>
</dbReference>
<dbReference type="SUPFAM" id="SSF51735">
    <property type="entry name" value="NAD(P)-binding Rossmann-fold domains"/>
    <property type="match status" value="1"/>
</dbReference>
<accession>R4KE94</accession>
<dbReference type="Proteomes" id="UP000013520">
    <property type="component" value="Chromosome"/>
</dbReference>
<dbReference type="eggNOG" id="COG0111">
    <property type="taxonomic scope" value="Bacteria"/>
</dbReference>
<dbReference type="PANTHER" id="PTHR43333">
    <property type="entry name" value="2-HACID_DH_C DOMAIN-CONTAINING PROTEIN"/>
    <property type="match status" value="1"/>
</dbReference>
<evidence type="ECO:0000313" key="8">
    <source>
        <dbReference type="Proteomes" id="UP000013520"/>
    </source>
</evidence>
<evidence type="ECO:0000256" key="4">
    <source>
        <dbReference type="RuleBase" id="RU003719"/>
    </source>
</evidence>
<feature type="domain" description="D-isomer specific 2-hydroxyacid dehydrogenase NAD-binding" evidence="6">
    <location>
        <begin position="113"/>
        <end position="291"/>
    </location>
</feature>
<keyword evidence="8" id="KW-1185">Reference proteome</keyword>
<keyword evidence="2 4" id="KW-0560">Oxidoreductase</keyword>
<evidence type="ECO:0000256" key="1">
    <source>
        <dbReference type="ARBA" id="ARBA00005854"/>
    </source>
</evidence>
<dbReference type="AlphaFoldDB" id="R4KE94"/>
<dbReference type="CDD" id="cd05300">
    <property type="entry name" value="2-Hacid_dh_1"/>
    <property type="match status" value="1"/>
</dbReference>
<gene>
    <name evidence="7" type="ORF">Desgi_1410</name>
</gene>
<evidence type="ECO:0000313" key="7">
    <source>
        <dbReference type="EMBL" id="AGL00909.1"/>
    </source>
</evidence>
<comment type="similarity">
    <text evidence="1 4">Belongs to the D-isomer specific 2-hydroxyacid dehydrogenase family.</text>
</comment>
<evidence type="ECO:0000256" key="2">
    <source>
        <dbReference type="ARBA" id="ARBA00023002"/>
    </source>
</evidence>
<dbReference type="EMBL" id="CP003273">
    <property type="protein sequence ID" value="AGL00909.1"/>
    <property type="molecule type" value="Genomic_DNA"/>
</dbReference>
<evidence type="ECO:0000259" key="6">
    <source>
        <dbReference type="Pfam" id="PF02826"/>
    </source>
</evidence>
<dbReference type="InterPro" id="IPR006140">
    <property type="entry name" value="D-isomer_DH_NAD-bd"/>
</dbReference>
<dbReference type="HOGENOM" id="CLU_019796_1_3_9"/>
<dbReference type="InterPro" id="IPR006139">
    <property type="entry name" value="D-isomer_2_OHA_DH_cat_dom"/>
</dbReference>
<protein>
    <submittedName>
        <fullName evidence="7">Phosphoglycerate dehydrogenase-like oxidoreductase</fullName>
    </submittedName>
</protein>
<sequence length="329" mass="37095">MSEFNPLNILIVQEEAEKYANLIKERFPQKVANGEINLMLALNEVSLPDNVLDTHIIGTWPLFDELAQMPDLQWVMTFSSGVDHWEKWGKLPSHVPLVHLPGGSGIPVAEFTIGLMLNLTKKYNEMWDNQKVNKYDRIQGGELYGKTLGIIGLGGIGREIAKRAKAFDMHVIGTEIRIMDIPCVDEVYLNNQFEKVLQMSDFVVLSCPETSETLGMMNEDRFKMMKKTAYFINCARGSLVIKEALIKALEEGWIAGAANDTHWIKKPLPSYLPPDDELWNTKNLIITPHVSSWTDMYAQRFGAIFVENIARFINGEPLVSVAPGFAAPR</sequence>
<dbReference type="GO" id="GO:0016616">
    <property type="term" value="F:oxidoreductase activity, acting on the CH-OH group of donors, NAD or NADP as acceptor"/>
    <property type="evidence" value="ECO:0007669"/>
    <property type="project" value="InterPro"/>
</dbReference>
<dbReference type="RefSeq" id="WP_006522697.1">
    <property type="nucleotide sequence ID" value="NC_021184.1"/>
</dbReference>
<dbReference type="GO" id="GO:0051287">
    <property type="term" value="F:NAD binding"/>
    <property type="evidence" value="ECO:0007669"/>
    <property type="project" value="InterPro"/>
</dbReference>
<dbReference type="Pfam" id="PF00389">
    <property type="entry name" value="2-Hacid_dh"/>
    <property type="match status" value="1"/>
</dbReference>
<organism evidence="7 8">
    <name type="scientific">Desulfoscipio gibsoniae DSM 7213</name>
    <dbReference type="NCBI Taxonomy" id="767817"/>
    <lineage>
        <taxon>Bacteria</taxon>
        <taxon>Bacillati</taxon>
        <taxon>Bacillota</taxon>
        <taxon>Clostridia</taxon>
        <taxon>Eubacteriales</taxon>
        <taxon>Desulfallaceae</taxon>
        <taxon>Desulfoscipio</taxon>
    </lineage>
</organism>
<dbReference type="SUPFAM" id="SSF52283">
    <property type="entry name" value="Formate/glycerate dehydrogenase catalytic domain-like"/>
    <property type="match status" value="1"/>
</dbReference>
<proteinExistence type="inferred from homology"/>
<name>R4KE94_9FIRM</name>
<dbReference type="PANTHER" id="PTHR43333:SF1">
    <property type="entry name" value="D-ISOMER SPECIFIC 2-HYDROXYACID DEHYDROGENASE NAD-BINDING DOMAIN-CONTAINING PROTEIN"/>
    <property type="match status" value="1"/>
</dbReference>
<keyword evidence="3" id="KW-0520">NAD</keyword>
<feature type="domain" description="D-isomer specific 2-hydroxyacid dehydrogenase catalytic" evidence="5">
    <location>
        <begin position="65"/>
        <end position="320"/>
    </location>
</feature>
<dbReference type="InterPro" id="IPR036291">
    <property type="entry name" value="NAD(P)-bd_dom_sf"/>
</dbReference>
<reference evidence="7 8" key="1">
    <citation type="submission" date="2012-01" db="EMBL/GenBank/DDBJ databases">
        <title>Complete sequence of Desulfotomaculum gibsoniae DSM 7213.</title>
        <authorList>
            <consortium name="US DOE Joint Genome Institute"/>
            <person name="Lucas S."/>
            <person name="Han J."/>
            <person name="Lapidus A."/>
            <person name="Cheng J.-F."/>
            <person name="Goodwin L."/>
            <person name="Pitluck S."/>
            <person name="Peters L."/>
            <person name="Ovchinnikova G."/>
            <person name="Teshima H."/>
            <person name="Detter J.C."/>
            <person name="Han C."/>
            <person name="Tapia R."/>
            <person name="Land M."/>
            <person name="Hauser L."/>
            <person name="Kyrpides N."/>
            <person name="Ivanova N."/>
            <person name="Pagani I."/>
            <person name="Parshina S."/>
            <person name="Plugge C."/>
            <person name="Muyzer G."/>
            <person name="Kuever J."/>
            <person name="Ivanova A."/>
            <person name="Nazina T."/>
            <person name="Klenk H.-P."/>
            <person name="Brambilla E."/>
            <person name="Spring S."/>
            <person name="Stams A.F."/>
            <person name="Woyke T."/>
        </authorList>
    </citation>
    <scope>NUCLEOTIDE SEQUENCE [LARGE SCALE GENOMIC DNA]</scope>
    <source>
        <strain evidence="7 8">DSM 7213</strain>
    </source>
</reference>